<dbReference type="GO" id="GO:0005509">
    <property type="term" value="F:calcium ion binding"/>
    <property type="evidence" value="ECO:0007669"/>
    <property type="project" value="InterPro"/>
</dbReference>
<dbReference type="PROSITE" id="PS50026">
    <property type="entry name" value="EGF_3"/>
    <property type="match status" value="1"/>
</dbReference>
<reference evidence="8 9" key="1">
    <citation type="journal article" date="2023" name="Arcadia Sci">
        <title>De novo assembly of a long-read Amblyomma americanum tick genome.</title>
        <authorList>
            <person name="Chou S."/>
            <person name="Poskanzer K.E."/>
            <person name="Rollins M."/>
            <person name="Thuy-Boun P.S."/>
        </authorList>
    </citation>
    <scope>NUCLEOTIDE SEQUENCE [LARGE SCALE GENOMIC DNA]</scope>
    <source>
        <strain evidence="8">F_SG_1</strain>
        <tissue evidence="8">Salivary glands</tissue>
    </source>
</reference>
<comment type="caution">
    <text evidence="8">The sequence shown here is derived from an EMBL/GenBank/DDBJ whole genome shotgun (WGS) entry which is preliminary data.</text>
</comment>
<keyword evidence="2 5" id="KW-0245">EGF-like domain</keyword>
<evidence type="ECO:0000313" key="8">
    <source>
        <dbReference type="EMBL" id="KAK8763708.1"/>
    </source>
</evidence>
<evidence type="ECO:0000256" key="1">
    <source>
        <dbReference type="ARBA" id="ARBA00005897"/>
    </source>
</evidence>
<dbReference type="InterPro" id="IPR009030">
    <property type="entry name" value="Growth_fac_rcpt_cys_sf"/>
</dbReference>
<feature type="transmembrane region" description="Helical" evidence="6">
    <location>
        <begin position="434"/>
        <end position="452"/>
    </location>
</feature>
<organism evidence="8 9">
    <name type="scientific">Amblyomma americanum</name>
    <name type="common">Lone star tick</name>
    <dbReference type="NCBI Taxonomy" id="6943"/>
    <lineage>
        <taxon>Eukaryota</taxon>
        <taxon>Metazoa</taxon>
        <taxon>Ecdysozoa</taxon>
        <taxon>Arthropoda</taxon>
        <taxon>Chelicerata</taxon>
        <taxon>Arachnida</taxon>
        <taxon>Acari</taxon>
        <taxon>Parasitiformes</taxon>
        <taxon>Ixodida</taxon>
        <taxon>Ixodoidea</taxon>
        <taxon>Ixodidae</taxon>
        <taxon>Amblyomminae</taxon>
        <taxon>Amblyomma</taxon>
    </lineage>
</organism>
<keyword evidence="4 5" id="KW-1015">Disulfide bond</keyword>
<dbReference type="Proteomes" id="UP001321473">
    <property type="component" value="Unassembled WGS sequence"/>
</dbReference>
<keyword evidence="6" id="KW-1133">Transmembrane helix</keyword>
<accession>A0AAQ4DML8</accession>
<evidence type="ECO:0000256" key="2">
    <source>
        <dbReference type="ARBA" id="ARBA00022536"/>
    </source>
</evidence>
<comment type="similarity">
    <text evidence="1">Belongs to the CRELD family.</text>
</comment>
<dbReference type="InterPro" id="IPR006212">
    <property type="entry name" value="Furin_repeat"/>
</dbReference>
<dbReference type="InterPro" id="IPR021852">
    <property type="entry name" value="DUF3456"/>
</dbReference>
<dbReference type="InterPro" id="IPR002049">
    <property type="entry name" value="LE_dom"/>
</dbReference>
<evidence type="ECO:0000256" key="6">
    <source>
        <dbReference type="SAM" id="Phobius"/>
    </source>
</evidence>
<dbReference type="InterPro" id="IPR000742">
    <property type="entry name" value="EGF"/>
</dbReference>
<dbReference type="EMBL" id="JARKHS020029069">
    <property type="protein sequence ID" value="KAK8763708.1"/>
    <property type="molecule type" value="Genomic_DNA"/>
</dbReference>
<feature type="transmembrane region" description="Helical" evidence="6">
    <location>
        <begin position="458"/>
        <end position="477"/>
    </location>
</feature>
<dbReference type="SMART" id="SM00261">
    <property type="entry name" value="FU"/>
    <property type="match status" value="2"/>
</dbReference>
<dbReference type="PROSITE" id="PS00022">
    <property type="entry name" value="EGF_1"/>
    <property type="match status" value="1"/>
</dbReference>
<dbReference type="SUPFAM" id="SSF57184">
    <property type="entry name" value="Growth factor receptor domain"/>
    <property type="match status" value="1"/>
</dbReference>
<evidence type="ECO:0000256" key="3">
    <source>
        <dbReference type="ARBA" id="ARBA00022837"/>
    </source>
</evidence>
<dbReference type="PROSITE" id="PS01248">
    <property type="entry name" value="EGF_LAM_1"/>
    <property type="match status" value="1"/>
</dbReference>
<dbReference type="CDD" id="cd00055">
    <property type="entry name" value="EGF_Lam"/>
    <property type="match status" value="1"/>
</dbReference>
<feature type="domain" description="EGF-like" evidence="7">
    <location>
        <begin position="247"/>
        <end position="289"/>
    </location>
</feature>
<proteinExistence type="inferred from homology"/>
<dbReference type="InterPro" id="IPR018097">
    <property type="entry name" value="EGF_Ca-bd_CS"/>
</dbReference>
<keyword evidence="6" id="KW-0812">Transmembrane</keyword>
<evidence type="ECO:0000256" key="4">
    <source>
        <dbReference type="ARBA" id="ARBA00023157"/>
    </source>
</evidence>
<gene>
    <name evidence="8" type="ORF">V5799_033683</name>
</gene>
<protein>
    <recommendedName>
        <fullName evidence="7">EGF-like domain-containing protein</fullName>
    </recommendedName>
</protein>
<evidence type="ECO:0000313" key="9">
    <source>
        <dbReference type="Proteomes" id="UP001321473"/>
    </source>
</evidence>
<keyword evidence="3" id="KW-0106">Calcium</keyword>
<name>A0AAQ4DML8_AMBAM</name>
<evidence type="ECO:0000256" key="5">
    <source>
        <dbReference type="PROSITE-ProRule" id="PRU00076"/>
    </source>
</evidence>
<keyword evidence="9" id="KW-1185">Reference proteome</keyword>
<feature type="disulfide bond" evidence="5">
    <location>
        <begin position="279"/>
        <end position="288"/>
    </location>
</feature>
<dbReference type="AlphaFoldDB" id="A0AAQ4DML8"/>
<evidence type="ECO:0000259" key="7">
    <source>
        <dbReference type="PROSITE" id="PS50026"/>
    </source>
</evidence>
<dbReference type="CDD" id="cd00064">
    <property type="entry name" value="FU"/>
    <property type="match status" value="1"/>
</dbReference>
<sequence>MMTESKKKNIYRRHFLEKVYKNNQLPLTDAGGRLMWIHRTLDHYESKSEQFLETRFTGTLQSLCRQFRMEIVVRKKVQDYRLKIRGLIASLRLGKLLNTPPDLKLEGDEHGFDSGFGSPLYTGASSRERVVRKDLLPACQACKTVVKTFKNGIERTKRSRFDGGDVDWEAKNMGKYSKSEIRFIEIQEHLCHEIVKGQEHCRNLAEQYEHHLEDWWFEQQDNEPDLHKFLCIDQAKACCPENYYGPNCDPCTGGAENPCGGHGRCKGSGTRKGNGKCECHAGYTGELCDTCTEGYYEGEPGPNGTRTCVACHPSCEGPCAEGGPKACKACKKGYRMNEELGCVDIDECIESEEPLCKDKMNTYCVNKEGSYDCTPCDFACNECTGEGPDKCVKCANNYILKDKTCVDAADEDDDEGEEYLPDDNGERWRELHILLARYATYFGLCVATLIIFKRSVSVASAIGLCVAVYIGFSEYTLSNWKDHTLTSTIRNVMSW</sequence>
<dbReference type="SMART" id="SM00181">
    <property type="entry name" value="EGF"/>
    <property type="match status" value="2"/>
</dbReference>
<dbReference type="PROSITE" id="PS01187">
    <property type="entry name" value="EGF_CA"/>
    <property type="match status" value="1"/>
</dbReference>
<dbReference type="Pfam" id="PF11938">
    <property type="entry name" value="DUF3456"/>
    <property type="match status" value="2"/>
</dbReference>
<comment type="caution">
    <text evidence="5">Lacks conserved residue(s) required for the propagation of feature annotation.</text>
</comment>
<keyword evidence="6" id="KW-0472">Membrane</keyword>